<dbReference type="InterPro" id="IPR040034">
    <property type="entry name" value="CENP-H"/>
</dbReference>
<dbReference type="GO" id="GO:0007052">
    <property type="term" value="P:mitotic spindle organization"/>
    <property type="evidence" value="ECO:0007669"/>
    <property type="project" value="TreeGrafter"/>
</dbReference>
<keyword evidence="4" id="KW-0995">Kinetochore</keyword>
<keyword evidence="6" id="KW-0137">Centromere</keyword>
<dbReference type="GO" id="GO:0005634">
    <property type="term" value="C:nucleus"/>
    <property type="evidence" value="ECO:0007669"/>
    <property type="project" value="UniProtKB-SubCell"/>
</dbReference>
<protein>
    <recommendedName>
        <fullName evidence="8">Centromere protein H C-terminal domain-containing protein</fullName>
    </recommendedName>
</protein>
<dbReference type="PANTHER" id="PTHR48122">
    <property type="entry name" value="CENTROMERE PROTEIN H"/>
    <property type="match status" value="1"/>
</dbReference>
<comment type="subcellular location">
    <subcellularLocation>
        <location evidence="2">Chromosome</location>
        <location evidence="2">Centromere</location>
        <location evidence="2">Kinetochore</location>
    </subcellularLocation>
    <subcellularLocation>
        <location evidence="1">Nucleus</location>
    </subcellularLocation>
</comment>
<evidence type="ECO:0000313" key="9">
    <source>
        <dbReference type="EMBL" id="OSS54553.1"/>
    </source>
</evidence>
<evidence type="ECO:0000256" key="3">
    <source>
        <dbReference type="ARBA" id="ARBA00022454"/>
    </source>
</evidence>
<sequence>MADTGDTVILDPAVELQVAGDISDLLQTKHCDAFTFTEPEDLALNLYDQLRELELQQSLVKAHNLSHIPEVSTLSDDDLEERLITAEREAMAAKAEYELRNKITHNVLVTDPILKAVHGDERSDLAEKRLLPLISESNTIAMIHGHLASKLASSTRFLVAMEQANIVANQKNRELSETMLALAEAVKSQSADDIDDQRLREQIKTVEKGLKDSRRRMKTLKGILSAMVVGSGINWAADGSLVDLVMDDEDD</sequence>
<dbReference type="GO" id="GO:0043515">
    <property type="term" value="F:kinetochore binding"/>
    <property type="evidence" value="ECO:0007669"/>
    <property type="project" value="TreeGrafter"/>
</dbReference>
<dbReference type="STRING" id="105696.A0A1Y2MEI9"/>
<evidence type="ECO:0000256" key="2">
    <source>
        <dbReference type="ARBA" id="ARBA00004629"/>
    </source>
</evidence>
<dbReference type="GO" id="GO:0007059">
    <property type="term" value="P:chromosome segregation"/>
    <property type="evidence" value="ECO:0007669"/>
    <property type="project" value="TreeGrafter"/>
</dbReference>
<dbReference type="AlphaFoldDB" id="A0A1Y2MEI9"/>
<dbReference type="GO" id="GO:0051382">
    <property type="term" value="P:kinetochore assembly"/>
    <property type="evidence" value="ECO:0007669"/>
    <property type="project" value="InterPro"/>
</dbReference>
<gene>
    <name evidence="9" type="ORF">B5807_00199</name>
</gene>
<evidence type="ECO:0000313" key="10">
    <source>
        <dbReference type="Proteomes" id="UP000193240"/>
    </source>
</evidence>
<name>A0A1Y2MEI9_EPING</name>
<feature type="domain" description="Centromere protein H C-terminal" evidence="8">
    <location>
        <begin position="42"/>
        <end position="249"/>
    </location>
</feature>
<organism evidence="9 10">
    <name type="scientific">Epicoccum nigrum</name>
    <name type="common">Soil fungus</name>
    <name type="synonym">Epicoccum purpurascens</name>
    <dbReference type="NCBI Taxonomy" id="105696"/>
    <lineage>
        <taxon>Eukaryota</taxon>
        <taxon>Fungi</taxon>
        <taxon>Dikarya</taxon>
        <taxon>Ascomycota</taxon>
        <taxon>Pezizomycotina</taxon>
        <taxon>Dothideomycetes</taxon>
        <taxon>Pleosporomycetidae</taxon>
        <taxon>Pleosporales</taxon>
        <taxon>Pleosporineae</taxon>
        <taxon>Didymellaceae</taxon>
        <taxon>Epicoccum</taxon>
    </lineage>
</organism>
<dbReference type="Proteomes" id="UP000193240">
    <property type="component" value="Unassembled WGS sequence"/>
</dbReference>
<keyword evidence="10" id="KW-1185">Reference proteome</keyword>
<evidence type="ECO:0000256" key="6">
    <source>
        <dbReference type="ARBA" id="ARBA00023328"/>
    </source>
</evidence>
<comment type="similarity">
    <text evidence="7">Belongs to the CENP-H/MCM16 family.</text>
</comment>
<reference evidence="9 10" key="1">
    <citation type="journal article" date="2017" name="Genome Announc.">
        <title>Genome sequence of the saprophytic ascomycete Epicoccum nigrum ICMP 19927 strain isolated from New Zealand.</title>
        <authorList>
            <person name="Fokin M."/>
            <person name="Fleetwood D."/>
            <person name="Weir B.S."/>
            <person name="Villas-Boas S.G."/>
        </authorList>
    </citation>
    <scope>NUCLEOTIDE SEQUENCE [LARGE SCALE GENOMIC DNA]</scope>
    <source>
        <strain evidence="9 10">ICMP 19927</strain>
    </source>
</reference>
<dbReference type="InParanoid" id="A0A1Y2MEI9"/>
<accession>A0A1Y2MEI9</accession>
<evidence type="ECO:0000259" key="8">
    <source>
        <dbReference type="Pfam" id="PF05837"/>
    </source>
</evidence>
<evidence type="ECO:0000256" key="4">
    <source>
        <dbReference type="ARBA" id="ARBA00022838"/>
    </source>
</evidence>
<evidence type="ECO:0000256" key="7">
    <source>
        <dbReference type="ARBA" id="ARBA00025735"/>
    </source>
</evidence>
<evidence type="ECO:0000256" key="1">
    <source>
        <dbReference type="ARBA" id="ARBA00004123"/>
    </source>
</evidence>
<dbReference type="EMBL" id="KZ107838">
    <property type="protein sequence ID" value="OSS54553.1"/>
    <property type="molecule type" value="Genomic_DNA"/>
</dbReference>
<dbReference type="Pfam" id="PF05837">
    <property type="entry name" value="CENP-H"/>
    <property type="match status" value="1"/>
</dbReference>
<keyword evidence="3" id="KW-0158">Chromosome</keyword>
<dbReference type="GO" id="GO:0000776">
    <property type="term" value="C:kinetochore"/>
    <property type="evidence" value="ECO:0007669"/>
    <property type="project" value="UniProtKB-KW"/>
</dbReference>
<dbReference type="InterPro" id="IPR008426">
    <property type="entry name" value="CENP-H_C"/>
</dbReference>
<dbReference type="PANTHER" id="PTHR48122:SF1">
    <property type="entry name" value="CENTROMERE PROTEIN H"/>
    <property type="match status" value="1"/>
</dbReference>
<proteinExistence type="inferred from homology"/>
<dbReference type="OMA" id="WRVMKGV"/>
<keyword evidence="5" id="KW-0539">Nucleus</keyword>
<evidence type="ECO:0000256" key="5">
    <source>
        <dbReference type="ARBA" id="ARBA00023242"/>
    </source>
</evidence>